<keyword evidence="7" id="KW-0067">ATP-binding</keyword>
<feature type="domain" description="Signal transduction histidine kinase HWE region" evidence="9">
    <location>
        <begin position="362"/>
        <end position="441"/>
    </location>
</feature>
<evidence type="ECO:0000256" key="4">
    <source>
        <dbReference type="ARBA" id="ARBA00022679"/>
    </source>
</evidence>
<dbReference type="OrthoDB" id="341208at2"/>
<comment type="catalytic activity">
    <reaction evidence="1">
        <text>ATP + protein L-histidine = ADP + protein N-phospho-L-histidine.</text>
        <dbReference type="EC" id="2.7.13.3"/>
    </reaction>
</comment>
<evidence type="ECO:0000259" key="9">
    <source>
        <dbReference type="SMART" id="SM00911"/>
    </source>
</evidence>
<reference evidence="10 11" key="2">
    <citation type="submission" date="2019-09" db="EMBL/GenBank/DDBJ databases">
        <authorList>
            <person name="Jin C."/>
        </authorList>
    </citation>
    <scope>NUCLEOTIDE SEQUENCE [LARGE SCALE GENOMIC DNA]</scope>
    <source>
        <strain evidence="10 11">BN140002</strain>
    </source>
</reference>
<reference evidence="10 11" key="1">
    <citation type="submission" date="2019-09" db="EMBL/GenBank/DDBJ databases">
        <title>Salinarimonas rosea gen. nov., sp. nov., a new member of the a-2 subgroup of the Proteobacteria.</title>
        <authorList>
            <person name="Liu J."/>
        </authorList>
    </citation>
    <scope>NUCLEOTIDE SEQUENCE [LARGE SCALE GENOMIC DNA]</scope>
    <source>
        <strain evidence="10 11">BN140002</strain>
    </source>
</reference>
<organism evidence="10 11">
    <name type="scientific">Salinarimonas soli</name>
    <dbReference type="NCBI Taxonomy" id="1638099"/>
    <lineage>
        <taxon>Bacteria</taxon>
        <taxon>Pseudomonadati</taxon>
        <taxon>Pseudomonadota</taxon>
        <taxon>Alphaproteobacteria</taxon>
        <taxon>Hyphomicrobiales</taxon>
        <taxon>Salinarimonadaceae</taxon>
        <taxon>Salinarimonas</taxon>
    </lineage>
</organism>
<dbReference type="EMBL" id="VUOA01000043">
    <property type="protein sequence ID" value="KAA2234798.1"/>
    <property type="molecule type" value="Genomic_DNA"/>
</dbReference>
<evidence type="ECO:0000256" key="6">
    <source>
        <dbReference type="ARBA" id="ARBA00022777"/>
    </source>
</evidence>
<evidence type="ECO:0000256" key="5">
    <source>
        <dbReference type="ARBA" id="ARBA00022741"/>
    </source>
</evidence>
<evidence type="ECO:0000256" key="3">
    <source>
        <dbReference type="ARBA" id="ARBA00022553"/>
    </source>
</evidence>
<dbReference type="AlphaFoldDB" id="A0A5B2V7Q3"/>
<keyword evidence="3" id="KW-0597">Phosphoprotein</keyword>
<keyword evidence="8" id="KW-0472">Membrane</keyword>
<comment type="caution">
    <text evidence="10">The sequence shown here is derived from an EMBL/GenBank/DDBJ whole genome shotgun (WGS) entry which is preliminary data.</text>
</comment>
<evidence type="ECO:0000256" key="8">
    <source>
        <dbReference type="SAM" id="Phobius"/>
    </source>
</evidence>
<gene>
    <name evidence="10" type="ORF">F0L46_22890</name>
</gene>
<keyword evidence="8" id="KW-0812">Transmembrane</keyword>
<keyword evidence="11" id="KW-1185">Reference proteome</keyword>
<keyword evidence="5" id="KW-0547">Nucleotide-binding</keyword>
<dbReference type="EC" id="2.7.13.3" evidence="2"/>
<dbReference type="PANTHER" id="PTHR41523:SF7">
    <property type="entry name" value="HISTIDINE KINASE"/>
    <property type="match status" value="1"/>
</dbReference>
<accession>A0A5B2V7Q3</accession>
<protein>
    <recommendedName>
        <fullName evidence="2">histidine kinase</fullName>
        <ecNumber evidence="2">2.7.13.3</ecNumber>
    </recommendedName>
</protein>
<evidence type="ECO:0000256" key="2">
    <source>
        <dbReference type="ARBA" id="ARBA00012438"/>
    </source>
</evidence>
<evidence type="ECO:0000256" key="1">
    <source>
        <dbReference type="ARBA" id="ARBA00000085"/>
    </source>
</evidence>
<dbReference type="Pfam" id="PF07536">
    <property type="entry name" value="HWE_HK"/>
    <property type="match status" value="1"/>
</dbReference>
<dbReference type="Gene3D" id="3.30.565.10">
    <property type="entry name" value="Histidine kinase-like ATPase, C-terminal domain"/>
    <property type="match status" value="1"/>
</dbReference>
<dbReference type="PANTHER" id="PTHR41523">
    <property type="entry name" value="TWO-COMPONENT SYSTEM SENSOR PROTEIN"/>
    <property type="match status" value="1"/>
</dbReference>
<feature type="transmembrane region" description="Helical" evidence="8">
    <location>
        <begin position="12"/>
        <end position="35"/>
    </location>
</feature>
<dbReference type="InterPro" id="IPR011102">
    <property type="entry name" value="Sig_transdc_His_kinase_HWE"/>
</dbReference>
<evidence type="ECO:0000256" key="7">
    <source>
        <dbReference type="ARBA" id="ARBA00022840"/>
    </source>
</evidence>
<sequence>MMQKARSITGHLRLYALALAFPILLMSIFIGWAYLHQEARRIDRVAEAQVAAVAADIESRLEGLRGALTVLSVSPSVVGGDVAEIRRHIKQIGMPDDFWFVLRDPGGQQLMNTKLPPDAALPKFASEGDDLIFEQGRTYYANLIWGPVGRTWITGIAIPVRSAPGGAGVTSSLSVIIPAAYFKQAFDRVPAGWIVAINDRNGAIIARSPSHDEWVGKPMSRTGWEVTKDVPPGAGGLWRDVYSLEGIRVQGAYHRMASTGWLIGVSALPEVYESPRRSILLIGGAAAMVSLLSAALLAGFMGRRITGAINALQVKAAAMREMRDMDVPRTSLQEVNAVGTIMRDTARVLRRREEQQATLIQELNHRVKNTLATVQSISRMTMKTSGGLSSFDEAFSARLMALSATHNLLTVSAWSGVDLKELLTVELKPFQSSRVSFSGPHVTLPSNVAIALGMVVHEMGTNAAKYGALKADEGEVRIEWSAERGVLRLEWREAGGAPVAPPARAGFGSRLIERTIRGELQGTIERTFDRSGLRAVLTIPMPA</sequence>
<keyword evidence="6" id="KW-0418">Kinase</keyword>
<dbReference type="Proteomes" id="UP000323142">
    <property type="component" value="Unassembled WGS sequence"/>
</dbReference>
<dbReference type="GO" id="GO:0004673">
    <property type="term" value="F:protein histidine kinase activity"/>
    <property type="evidence" value="ECO:0007669"/>
    <property type="project" value="UniProtKB-EC"/>
</dbReference>
<proteinExistence type="predicted"/>
<name>A0A5B2V7Q3_9HYPH</name>
<dbReference type="SMART" id="SM00911">
    <property type="entry name" value="HWE_HK"/>
    <property type="match status" value="1"/>
</dbReference>
<keyword evidence="4" id="KW-0808">Transferase</keyword>
<feature type="transmembrane region" description="Helical" evidence="8">
    <location>
        <begin position="279"/>
        <end position="300"/>
    </location>
</feature>
<keyword evidence="8" id="KW-1133">Transmembrane helix</keyword>
<dbReference type="InterPro" id="IPR036890">
    <property type="entry name" value="HATPase_C_sf"/>
</dbReference>
<dbReference type="GO" id="GO:0005524">
    <property type="term" value="F:ATP binding"/>
    <property type="evidence" value="ECO:0007669"/>
    <property type="project" value="UniProtKB-KW"/>
</dbReference>
<evidence type="ECO:0000313" key="10">
    <source>
        <dbReference type="EMBL" id="KAA2234798.1"/>
    </source>
</evidence>
<evidence type="ECO:0000313" key="11">
    <source>
        <dbReference type="Proteomes" id="UP000323142"/>
    </source>
</evidence>